<dbReference type="Pfam" id="PF04043">
    <property type="entry name" value="PMEI"/>
    <property type="match status" value="1"/>
</dbReference>
<dbReference type="Proteomes" id="UP001367508">
    <property type="component" value="Unassembled WGS sequence"/>
</dbReference>
<dbReference type="PANTHER" id="PTHR35357">
    <property type="entry name" value="OS02G0537100 PROTEIN"/>
    <property type="match status" value="1"/>
</dbReference>
<dbReference type="SUPFAM" id="SSF101148">
    <property type="entry name" value="Plant invertase/pectin methylesterase inhibitor"/>
    <property type="match status" value="1"/>
</dbReference>
<dbReference type="AlphaFoldDB" id="A0AAN9LAK2"/>
<gene>
    <name evidence="6" type="ORF">VNO77_25410</name>
</gene>
<evidence type="ECO:0000256" key="1">
    <source>
        <dbReference type="ARBA" id="ARBA00022729"/>
    </source>
</evidence>
<dbReference type="CDD" id="cd14859">
    <property type="entry name" value="PMEI_like"/>
    <property type="match status" value="1"/>
</dbReference>
<protein>
    <recommendedName>
        <fullName evidence="5">Pectinesterase inhibitor domain-containing protein</fullName>
    </recommendedName>
</protein>
<evidence type="ECO:0000313" key="7">
    <source>
        <dbReference type="Proteomes" id="UP001367508"/>
    </source>
</evidence>
<accession>A0AAN9LAK2</accession>
<dbReference type="InterPro" id="IPR006501">
    <property type="entry name" value="Pectinesterase_inhib_dom"/>
</dbReference>
<evidence type="ECO:0000313" key="6">
    <source>
        <dbReference type="EMBL" id="KAK7331192.1"/>
    </source>
</evidence>
<dbReference type="SMART" id="SM00856">
    <property type="entry name" value="PMEI"/>
    <property type="match status" value="1"/>
</dbReference>
<evidence type="ECO:0000256" key="3">
    <source>
        <dbReference type="ARBA" id="ARBA00038471"/>
    </source>
</evidence>
<evidence type="ECO:0000256" key="2">
    <source>
        <dbReference type="ARBA" id="ARBA00023157"/>
    </source>
</evidence>
<name>A0AAN9LAK2_CANGL</name>
<feature type="domain" description="Pectinesterase inhibitor" evidence="5">
    <location>
        <begin position="2"/>
        <end position="147"/>
    </location>
</feature>
<evidence type="ECO:0000256" key="4">
    <source>
        <dbReference type="SAM" id="Phobius"/>
    </source>
</evidence>
<feature type="transmembrane region" description="Helical" evidence="4">
    <location>
        <begin position="130"/>
        <end position="151"/>
    </location>
</feature>
<dbReference type="GO" id="GO:0004857">
    <property type="term" value="F:enzyme inhibitor activity"/>
    <property type="evidence" value="ECO:0007669"/>
    <property type="project" value="InterPro"/>
</dbReference>
<dbReference type="Gene3D" id="1.20.140.40">
    <property type="entry name" value="Invertase/pectin methylesterase inhibitor family protein"/>
    <property type="match status" value="1"/>
</dbReference>
<dbReference type="EMBL" id="JAYMYQ010000005">
    <property type="protein sequence ID" value="KAK7331192.1"/>
    <property type="molecule type" value="Genomic_DNA"/>
</dbReference>
<keyword evidence="4" id="KW-1133">Transmembrane helix</keyword>
<organism evidence="6 7">
    <name type="scientific">Canavalia gladiata</name>
    <name type="common">Sword bean</name>
    <name type="synonym">Dolichos gladiatus</name>
    <dbReference type="NCBI Taxonomy" id="3824"/>
    <lineage>
        <taxon>Eukaryota</taxon>
        <taxon>Viridiplantae</taxon>
        <taxon>Streptophyta</taxon>
        <taxon>Embryophyta</taxon>
        <taxon>Tracheophyta</taxon>
        <taxon>Spermatophyta</taxon>
        <taxon>Magnoliopsida</taxon>
        <taxon>eudicotyledons</taxon>
        <taxon>Gunneridae</taxon>
        <taxon>Pentapetalae</taxon>
        <taxon>rosids</taxon>
        <taxon>fabids</taxon>
        <taxon>Fabales</taxon>
        <taxon>Fabaceae</taxon>
        <taxon>Papilionoideae</taxon>
        <taxon>50 kb inversion clade</taxon>
        <taxon>NPAAA clade</taxon>
        <taxon>indigoferoid/millettioid clade</taxon>
        <taxon>Phaseoleae</taxon>
        <taxon>Canavalia</taxon>
    </lineage>
</organism>
<proteinExistence type="inferred from homology"/>
<keyword evidence="1" id="KW-0732">Signal</keyword>
<comment type="similarity">
    <text evidence="3">Belongs to the PMEI family.</text>
</comment>
<evidence type="ECO:0000259" key="5">
    <source>
        <dbReference type="SMART" id="SM00856"/>
    </source>
</evidence>
<keyword evidence="7" id="KW-1185">Reference proteome</keyword>
<sequence length="154" mass="17165">MDKKKVVDEVCAKTSNYSFCVETLFSDPHTPESDRYGLAYVAFCLAYLNASGTKDYITKLLKNAKSTSTHYRMCLQSCALDYEKAISAIETAYNDLNSESFYQLADLAAVASHAAQYCQVTFKPTHHSPFYFINIALMGLCEICLVISKLFTGS</sequence>
<comment type="caution">
    <text evidence="6">The sequence shown here is derived from an EMBL/GenBank/DDBJ whole genome shotgun (WGS) entry which is preliminary data.</text>
</comment>
<dbReference type="InterPro" id="IPR035513">
    <property type="entry name" value="Invertase/methylesterase_inhib"/>
</dbReference>
<keyword evidence="2" id="KW-1015">Disulfide bond</keyword>
<dbReference type="PANTHER" id="PTHR35357:SF8">
    <property type="entry name" value="OS01G0111000 PROTEIN"/>
    <property type="match status" value="1"/>
</dbReference>
<dbReference type="NCBIfam" id="TIGR01614">
    <property type="entry name" value="PME_inhib"/>
    <property type="match status" value="1"/>
</dbReference>
<keyword evidence="4" id="KW-0472">Membrane</keyword>
<reference evidence="6 7" key="1">
    <citation type="submission" date="2024-01" db="EMBL/GenBank/DDBJ databases">
        <title>The genomes of 5 underutilized Papilionoideae crops provide insights into root nodulation and disease resistanc.</title>
        <authorList>
            <person name="Jiang F."/>
        </authorList>
    </citation>
    <scope>NUCLEOTIDE SEQUENCE [LARGE SCALE GENOMIC DNA]</scope>
    <source>
        <strain evidence="6">LVBAO_FW01</strain>
        <tissue evidence="6">Leaves</tissue>
    </source>
</reference>
<keyword evidence="4" id="KW-0812">Transmembrane</keyword>